<sequence>MKNKSIRKCLSFLMAFTMIFSTISFSFAEGLEVDKDTVKEAKPNIFEFDKETGTIIKYIGSSKTVTIPEEIDGVKVEKIGDGAFASKELESITIANGVKKIGERAFLGNKLKSVEIPNSVTCIDNLAFADSELTNVKFSKNLTNIGVEAFKDNKLEEVEIPNSVKNIDRSAFQNNKLTKANIPDNLEDIGYHAFANNQLEKVTIPGSLKKVDNHAFADNQIKELVIQDGVEILYWSAFANNQLTEVNIPSSVVTIANGAFNNNQLSKINIPSSVETIEEGAFSNNRILQGNALIDKHEKDIDIEEGAFYNNGTDGKTEITPIFLKDTKIKIITNLEDEQWVTDPNFSFNAIAKVDDEKVKLEVEHHGKYIQGDDKGNYSLNFTEEGRQYINLIAIHGEDIVQETYTIYYKELPGEGDGADNERFKPTVKTNLKDGITIKSSIHNIWIIAKDYKGNNIDASNIIVYCNGKPVSINWTDGDQTSYDLPIRNGANRVDIIVRDSEGNRIKLTFEKIKGIVKDQVVDEIPTIETTLKSMTTKADKITFDLWAKDPSGNKISTSNVKVTNNGKPVGINWDDKEKTSYTLNLEIGTNNVEIKVNYNGKDYVENYTLIREEAEDGEVIGTFTFSMEASTVGLGYLIEPIQVNIHKGRNAAQELDEIIRTHGYKYEKTGSLESSFYLATLLDGENKIYKVKPRIPDELKRKLEENSVPYDEEDYNPEWGLGEFDFNFMSGWMYAVNNVFPNVGFADKYLQDGDVMRVQFTLAYGNDIGGADAMGGGYENNMFPKVNKDELTKKVAEINSNSRKEEYLKVKRVKDAYDESIRVLQAFGVSQEEIDKTLENLETAINNVSQVVSVKEIEEIEVNYGTSKEEVIEKLPTKVTLNLSNGTKEEVDVTWTSEEYAENKAGDYTFVGSYELPEGVTGKKPEVNVKVTVKEEVITIKEISQIEEIEVNYGTSKEEVIEKLPTKITLNLSNGTKEEVDVTWTSEEYDENKVGEYTFIGSYDLPEGVTGEKLEVSVKIIVKEEPVPEVDKAKLEEIINLAEKIDTDGKAEEDIKALEEAILAGKEILAKEEVTQEEVDNAVKAIKTAISNLEDKEEPVPEVDKSKLEEILNSAESLEIEDKTEKSVKALEEAIAIGKEIFVKEEVTQEEVDSAVEAIKTAISNLEDKEEPKPEVDKTRLEEILNSAEKINIEGKTEESIKALNKAILAGKEVLNKEGVTQEEIDSAVEAIKYAINSLKDKEEPIKPTEPTEPQKPNDNDSEKPIKPTKPQKPNKPGTIDKVDNKPTKPNVEDKPAKTSLPKTGQSSMLWLSILGIILLVVGAKLWIDKRKEKEA</sequence>
<evidence type="ECO:0000256" key="1">
    <source>
        <dbReference type="ARBA" id="ARBA00022512"/>
    </source>
</evidence>
<evidence type="ECO:0000313" key="10">
    <source>
        <dbReference type="EMBL" id="MSS42553.1"/>
    </source>
</evidence>
<dbReference type="PANTHER" id="PTHR45661">
    <property type="entry name" value="SURFACE ANTIGEN"/>
    <property type="match status" value="1"/>
</dbReference>
<dbReference type="Proteomes" id="UP000462760">
    <property type="component" value="Unassembled WGS sequence"/>
</dbReference>
<feature type="transmembrane region" description="Helical" evidence="6">
    <location>
        <begin position="1310"/>
        <end position="1329"/>
    </location>
</feature>
<evidence type="ECO:0000313" key="11">
    <source>
        <dbReference type="Proteomes" id="UP000462760"/>
    </source>
</evidence>
<feature type="domain" description="Bacterial Ig-like" evidence="9">
    <location>
        <begin position="948"/>
        <end position="1002"/>
    </location>
</feature>
<dbReference type="SUPFAM" id="SSF52058">
    <property type="entry name" value="L domain-like"/>
    <property type="match status" value="1"/>
</dbReference>
<keyword evidence="1" id="KW-0134">Cell wall</keyword>
<dbReference type="InterPro" id="IPR026906">
    <property type="entry name" value="LRR_5"/>
</dbReference>
<feature type="chain" id="PRO_5032872307" evidence="7">
    <location>
        <begin position="29"/>
        <end position="1337"/>
    </location>
</feature>
<reference evidence="10 11" key="1">
    <citation type="submission" date="2019-08" db="EMBL/GenBank/DDBJ databases">
        <title>In-depth cultivation of the pig gut microbiome towards novel bacterial diversity and tailored functional studies.</title>
        <authorList>
            <person name="Wylensek D."/>
            <person name="Hitch T.C.A."/>
            <person name="Clavel T."/>
        </authorList>
    </citation>
    <scope>NUCLEOTIDE SEQUENCE [LARGE SCALE GENOMIC DNA]</scope>
    <source>
        <strain evidence="10 11">Med78-601-WT-4W-RMD-3</strain>
    </source>
</reference>
<dbReference type="Pfam" id="PF07532">
    <property type="entry name" value="Big_4"/>
    <property type="match status" value="2"/>
</dbReference>
<feature type="signal peptide" evidence="7">
    <location>
        <begin position="1"/>
        <end position="28"/>
    </location>
</feature>
<dbReference type="NCBIfam" id="TIGR01167">
    <property type="entry name" value="LPXTG_anchor"/>
    <property type="match status" value="1"/>
</dbReference>
<evidence type="ECO:0000259" key="9">
    <source>
        <dbReference type="Pfam" id="PF07532"/>
    </source>
</evidence>
<dbReference type="Pfam" id="PF07554">
    <property type="entry name" value="FIVAR"/>
    <property type="match status" value="3"/>
</dbReference>
<name>A0A844FEX4_9FIRM</name>
<evidence type="ECO:0000256" key="3">
    <source>
        <dbReference type="ARBA" id="ARBA00022729"/>
    </source>
</evidence>
<evidence type="ECO:0000256" key="6">
    <source>
        <dbReference type="SAM" id="Phobius"/>
    </source>
</evidence>
<dbReference type="Pfam" id="PF13306">
    <property type="entry name" value="LRR_5"/>
    <property type="match status" value="1"/>
</dbReference>
<keyword evidence="6" id="KW-0472">Membrane</keyword>
<keyword evidence="2" id="KW-0964">Secreted</keyword>
<dbReference type="Gene3D" id="3.80.10.10">
    <property type="entry name" value="Ribonuclease Inhibitor"/>
    <property type="match status" value="2"/>
</dbReference>
<feature type="domain" description="Bacterial Ig-like" evidence="9">
    <location>
        <begin position="859"/>
        <end position="914"/>
    </location>
</feature>
<proteinExistence type="predicted"/>
<feature type="compositionally biased region" description="Basic and acidic residues" evidence="5">
    <location>
        <begin position="1280"/>
        <end position="1298"/>
    </location>
</feature>
<organism evidence="10 11">
    <name type="scientific">Anaerosalibacter bizertensis</name>
    <dbReference type="NCBI Taxonomy" id="932217"/>
    <lineage>
        <taxon>Bacteria</taxon>
        <taxon>Bacillati</taxon>
        <taxon>Bacillota</taxon>
        <taxon>Tissierellia</taxon>
        <taxon>Tissierellales</taxon>
        <taxon>Sporanaerobacteraceae</taxon>
        <taxon>Anaerosalibacter</taxon>
    </lineage>
</organism>
<keyword evidence="3 7" id="KW-0732">Signal</keyword>
<dbReference type="RefSeq" id="WP_154482501.1">
    <property type="nucleotide sequence ID" value="NZ_VULR01000002.1"/>
</dbReference>
<dbReference type="OrthoDB" id="1699244at2"/>
<accession>A0A844FEX4</accession>
<evidence type="ECO:0000259" key="8">
    <source>
        <dbReference type="Pfam" id="PF00746"/>
    </source>
</evidence>
<evidence type="ECO:0000256" key="2">
    <source>
        <dbReference type="ARBA" id="ARBA00022525"/>
    </source>
</evidence>
<dbReference type="InterPro" id="IPR011081">
    <property type="entry name" value="Big_4"/>
</dbReference>
<dbReference type="Pfam" id="PF00746">
    <property type="entry name" value="Gram_pos_anchor"/>
    <property type="match status" value="1"/>
</dbReference>
<gene>
    <name evidence="10" type="ORF">FYJ27_02225</name>
</gene>
<feature type="compositionally biased region" description="Basic and acidic residues" evidence="5">
    <location>
        <begin position="1257"/>
        <end position="1267"/>
    </location>
</feature>
<feature type="region of interest" description="Disordered" evidence="5">
    <location>
        <begin position="1243"/>
        <end position="1306"/>
    </location>
</feature>
<feature type="domain" description="Gram-positive cocci surface proteins LPxTG" evidence="8">
    <location>
        <begin position="1295"/>
        <end position="1335"/>
    </location>
</feature>
<keyword evidence="6" id="KW-1133">Transmembrane helix</keyword>
<dbReference type="EMBL" id="VULR01000002">
    <property type="protein sequence ID" value="MSS42553.1"/>
    <property type="molecule type" value="Genomic_DNA"/>
</dbReference>
<dbReference type="InterPro" id="IPR053139">
    <property type="entry name" value="Surface_bspA-like"/>
</dbReference>
<comment type="caution">
    <text evidence="10">The sequence shown here is derived from an EMBL/GenBank/DDBJ whole genome shotgun (WGS) entry which is preliminary data.</text>
</comment>
<evidence type="ECO:0000256" key="7">
    <source>
        <dbReference type="SAM" id="SignalP"/>
    </source>
</evidence>
<protein>
    <submittedName>
        <fullName evidence="10">Leucine-rich repeat protein</fullName>
    </submittedName>
</protein>
<keyword evidence="6" id="KW-0812">Transmembrane</keyword>
<dbReference type="InterPro" id="IPR032675">
    <property type="entry name" value="LRR_dom_sf"/>
</dbReference>
<dbReference type="InterPro" id="IPR019931">
    <property type="entry name" value="LPXTG_anchor"/>
</dbReference>
<evidence type="ECO:0000256" key="4">
    <source>
        <dbReference type="ARBA" id="ARBA00023088"/>
    </source>
</evidence>
<dbReference type="PANTHER" id="PTHR45661:SF3">
    <property type="entry name" value="IG-LIKE DOMAIN-CONTAINING PROTEIN"/>
    <property type="match status" value="1"/>
</dbReference>
<keyword evidence="4" id="KW-0572">Peptidoglycan-anchor</keyword>
<dbReference type="Gene3D" id="1.20.1270.90">
    <property type="entry name" value="AF1782-like"/>
    <property type="match status" value="3"/>
</dbReference>
<evidence type="ECO:0000256" key="5">
    <source>
        <dbReference type="SAM" id="MobiDB-lite"/>
    </source>
</evidence>